<evidence type="ECO:0000259" key="3">
    <source>
        <dbReference type="Pfam" id="PF24840"/>
    </source>
</evidence>
<dbReference type="OrthoDB" id="2344312at2759"/>
<name>A0A9P4QCJ9_9PEZI</name>
<dbReference type="PANTHER" id="PTHR35393:SF1">
    <property type="entry name" value="SNOAL-LIKE DOMAIN-CONTAINING PROTEIN"/>
    <property type="match status" value="1"/>
</dbReference>
<accession>A0A9P4QCJ9</accession>
<feature type="domain" description="SigF-like NTF2-like" evidence="3">
    <location>
        <begin position="1"/>
        <end position="171"/>
    </location>
</feature>
<organism evidence="4 5">
    <name type="scientific">Polychaeton citri CBS 116435</name>
    <dbReference type="NCBI Taxonomy" id="1314669"/>
    <lineage>
        <taxon>Eukaryota</taxon>
        <taxon>Fungi</taxon>
        <taxon>Dikarya</taxon>
        <taxon>Ascomycota</taxon>
        <taxon>Pezizomycotina</taxon>
        <taxon>Dothideomycetes</taxon>
        <taxon>Dothideomycetidae</taxon>
        <taxon>Capnodiales</taxon>
        <taxon>Capnodiaceae</taxon>
        <taxon>Polychaeton</taxon>
    </lineage>
</organism>
<evidence type="ECO:0000256" key="2">
    <source>
        <dbReference type="SAM" id="Phobius"/>
    </source>
</evidence>
<evidence type="ECO:0000256" key="1">
    <source>
        <dbReference type="SAM" id="MobiDB-lite"/>
    </source>
</evidence>
<dbReference type="Pfam" id="PF24840">
    <property type="entry name" value="NTF2_SigF"/>
    <property type="match status" value="1"/>
</dbReference>
<dbReference type="PANTHER" id="PTHR35393">
    <property type="entry name" value="CHROMOSOME 1, WHOLE GENOME SHOTGUN SEQUENCE"/>
    <property type="match status" value="1"/>
</dbReference>
<protein>
    <recommendedName>
        <fullName evidence="3">SigF-like NTF2-like domain-containing protein</fullName>
    </recommendedName>
</protein>
<comment type="caution">
    <text evidence="4">The sequence shown here is derived from an EMBL/GenBank/DDBJ whole genome shotgun (WGS) entry which is preliminary data.</text>
</comment>
<evidence type="ECO:0000313" key="4">
    <source>
        <dbReference type="EMBL" id="KAF2723710.1"/>
    </source>
</evidence>
<dbReference type="AlphaFoldDB" id="A0A9P4QCJ9"/>
<keyword evidence="2" id="KW-1133">Transmembrane helix</keyword>
<feature type="transmembrane region" description="Helical" evidence="2">
    <location>
        <begin position="143"/>
        <end position="176"/>
    </location>
</feature>
<keyword evidence="5" id="KW-1185">Reference proteome</keyword>
<proteinExistence type="predicted"/>
<dbReference type="EMBL" id="MU003775">
    <property type="protein sequence ID" value="KAF2723710.1"/>
    <property type="molecule type" value="Genomic_DNA"/>
</dbReference>
<feature type="region of interest" description="Disordered" evidence="1">
    <location>
        <begin position="185"/>
        <end position="215"/>
    </location>
</feature>
<keyword evidence="2" id="KW-0812">Transmembrane</keyword>
<dbReference type="Proteomes" id="UP000799441">
    <property type="component" value="Unassembled WGS sequence"/>
</dbReference>
<reference evidence="4" key="1">
    <citation type="journal article" date="2020" name="Stud. Mycol.">
        <title>101 Dothideomycetes genomes: a test case for predicting lifestyles and emergence of pathogens.</title>
        <authorList>
            <person name="Haridas S."/>
            <person name="Albert R."/>
            <person name="Binder M."/>
            <person name="Bloem J."/>
            <person name="Labutti K."/>
            <person name="Salamov A."/>
            <person name="Andreopoulos B."/>
            <person name="Baker S."/>
            <person name="Barry K."/>
            <person name="Bills G."/>
            <person name="Bluhm B."/>
            <person name="Cannon C."/>
            <person name="Castanera R."/>
            <person name="Culley D."/>
            <person name="Daum C."/>
            <person name="Ezra D."/>
            <person name="Gonzalez J."/>
            <person name="Henrissat B."/>
            <person name="Kuo A."/>
            <person name="Liang C."/>
            <person name="Lipzen A."/>
            <person name="Lutzoni F."/>
            <person name="Magnuson J."/>
            <person name="Mondo S."/>
            <person name="Nolan M."/>
            <person name="Ohm R."/>
            <person name="Pangilinan J."/>
            <person name="Park H.-J."/>
            <person name="Ramirez L."/>
            <person name="Alfaro M."/>
            <person name="Sun H."/>
            <person name="Tritt A."/>
            <person name="Yoshinaga Y."/>
            <person name="Zwiers L.-H."/>
            <person name="Turgeon B."/>
            <person name="Goodwin S."/>
            <person name="Spatafora J."/>
            <person name="Crous P."/>
            <person name="Grigoriev I."/>
        </authorList>
    </citation>
    <scope>NUCLEOTIDE SEQUENCE</scope>
    <source>
        <strain evidence="4">CBS 116435</strain>
    </source>
</reference>
<dbReference type="InterPro" id="IPR057514">
    <property type="entry name" value="NTF2_SigF"/>
</dbReference>
<evidence type="ECO:0000313" key="5">
    <source>
        <dbReference type="Proteomes" id="UP000799441"/>
    </source>
</evidence>
<gene>
    <name evidence="4" type="ORF">K431DRAFT_282803</name>
</gene>
<sequence length="215" mass="24451">MENPVKEIPSIIRNLTETCPSEQEATIDTYFTRNAAFVHPFCRTGSFNTPYVNSRDLIKAIYRWYKILSPRIKLEVHDVAYSSKSDTLYVSISQDFRIWLVPFYTAPVSLTTVLQLEQSPETGKYLIREQNDLYQVDQFVRFVLPWGIGVFGVLLWHFWATAACVLGAIIFAPLTWLEESQAKKRGAVNGDQNGEGEDDVKRLMGFGSEGGRKKG</sequence>
<keyword evidence="2" id="KW-0472">Membrane</keyword>